<dbReference type="EMBL" id="CP000157">
    <property type="protein sequence ID" value="ABC64061.1"/>
    <property type="molecule type" value="Genomic_DNA"/>
</dbReference>
<reference evidence="2" key="1">
    <citation type="journal article" date="2009" name="J. Bacteriol.">
        <title>Complete genome sequence of Erythrobacter litoralis HTCC2594.</title>
        <authorList>
            <person name="Oh H.M."/>
            <person name="Giovannoni S.J."/>
            <person name="Ferriera S."/>
            <person name="Johnson J."/>
            <person name="Cho J.C."/>
        </authorList>
    </citation>
    <scope>NUCLEOTIDE SEQUENCE [LARGE SCALE GENOMIC DNA]</scope>
    <source>
        <strain evidence="2">HTCC2594</strain>
    </source>
</reference>
<protein>
    <submittedName>
        <fullName evidence="1">Uncharacterized protein</fullName>
    </submittedName>
</protein>
<evidence type="ECO:0000313" key="2">
    <source>
        <dbReference type="Proteomes" id="UP000008808"/>
    </source>
</evidence>
<evidence type="ECO:0000313" key="1">
    <source>
        <dbReference type="EMBL" id="ABC64061.1"/>
    </source>
</evidence>
<dbReference type="RefSeq" id="WP_011414889.1">
    <property type="nucleotide sequence ID" value="NC_007722.1"/>
</dbReference>
<organism evidence="1 2">
    <name type="scientific">Erythrobacter litoralis (strain HTCC2594)</name>
    <dbReference type="NCBI Taxonomy" id="314225"/>
    <lineage>
        <taxon>Bacteria</taxon>
        <taxon>Pseudomonadati</taxon>
        <taxon>Pseudomonadota</taxon>
        <taxon>Alphaproteobacteria</taxon>
        <taxon>Sphingomonadales</taxon>
        <taxon>Erythrobacteraceae</taxon>
        <taxon>Erythrobacter/Porphyrobacter group</taxon>
        <taxon>Erythrobacter</taxon>
    </lineage>
</organism>
<proteinExistence type="predicted"/>
<dbReference type="Proteomes" id="UP000008808">
    <property type="component" value="Chromosome"/>
</dbReference>
<gene>
    <name evidence="1" type="ordered locus">ELI_09845</name>
</gene>
<name>Q2N8D0_ERYLH</name>
<dbReference type="OrthoDB" id="9797769at2"/>
<keyword evidence="2" id="KW-1185">Reference proteome</keyword>
<dbReference type="AlphaFoldDB" id="Q2N8D0"/>
<dbReference type="KEGG" id="eli:ELI_09845"/>
<dbReference type="HOGENOM" id="CLU_1692803_0_0_5"/>
<sequence length="155" mass="17261">MKPAILLIDGNPVDVALFQRACRHVGCEGRLVVAPDARTAVAWLGYGRDYGVIVAFDEPGRDDLSRIGAALESRFGRDSPPLIALHDPAHGKTTILPISHPVAARLPRPTDSRSYDELVCTLRDFWMHRPGRKLARWAVRREVTPPQQRYASSRS</sequence>
<accession>Q2N8D0</accession>